<organism evidence="2 3">
    <name type="scientific">Diaphorina citri</name>
    <name type="common">Asian citrus psyllid</name>
    <dbReference type="NCBI Taxonomy" id="121845"/>
    <lineage>
        <taxon>Eukaryota</taxon>
        <taxon>Metazoa</taxon>
        <taxon>Ecdysozoa</taxon>
        <taxon>Arthropoda</taxon>
        <taxon>Hexapoda</taxon>
        <taxon>Insecta</taxon>
        <taxon>Pterygota</taxon>
        <taxon>Neoptera</taxon>
        <taxon>Paraneoptera</taxon>
        <taxon>Hemiptera</taxon>
        <taxon>Sternorrhyncha</taxon>
        <taxon>Psylloidea</taxon>
        <taxon>Psyllidae</taxon>
        <taxon>Diaphorininae</taxon>
        <taxon>Diaphorina</taxon>
    </lineage>
</organism>
<feature type="compositionally biased region" description="Low complexity" evidence="1">
    <location>
        <begin position="7"/>
        <end position="19"/>
    </location>
</feature>
<name>A0A1S3DQ79_DIACI</name>
<accession>A0A1S3DQ79</accession>
<sequence>MDEDLDSMSMDSDLANDNNAHNDSGDNNSVQEGGDVVDMVIIRDDPDLSEFRLVTTDNEPDGTESNETVADNGDESDNGEEVPFDIQLPYQHLVSFVSYPPTCCAKVPDDPVQLSYWILINFPMSDSIRVEMLSLNNALHRLHRLIDYFKN</sequence>
<feature type="region of interest" description="Disordered" evidence="1">
    <location>
        <begin position="1"/>
        <end position="39"/>
    </location>
</feature>
<dbReference type="RefSeq" id="XP_008485858.1">
    <property type="nucleotide sequence ID" value="XM_008487636.3"/>
</dbReference>
<keyword evidence="2" id="KW-1185">Reference proteome</keyword>
<feature type="non-terminal residue" evidence="3">
    <location>
        <position position="151"/>
    </location>
</feature>
<dbReference type="Proteomes" id="UP000079169">
    <property type="component" value="Unplaced"/>
</dbReference>
<evidence type="ECO:0000313" key="2">
    <source>
        <dbReference type="Proteomes" id="UP000079169"/>
    </source>
</evidence>
<dbReference type="AlphaFoldDB" id="A0A1S3DQ79"/>
<reference evidence="3" key="1">
    <citation type="submission" date="2025-08" db="UniProtKB">
        <authorList>
            <consortium name="RefSeq"/>
        </authorList>
    </citation>
    <scope>IDENTIFICATION</scope>
</reference>
<proteinExistence type="predicted"/>
<dbReference type="PaxDb" id="121845-A0A1S3DQ79"/>
<dbReference type="GeneID" id="103522534"/>
<gene>
    <name evidence="3" type="primary">LOC103522534</name>
</gene>
<feature type="region of interest" description="Disordered" evidence="1">
    <location>
        <begin position="52"/>
        <end position="82"/>
    </location>
</feature>
<feature type="compositionally biased region" description="Acidic residues" evidence="1">
    <location>
        <begin position="72"/>
        <end position="82"/>
    </location>
</feature>
<evidence type="ECO:0000313" key="3">
    <source>
        <dbReference type="RefSeq" id="XP_008485858.1"/>
    </source>
</evidence>
<dbReference type="KEGG" id="dci:103522534"/>
<protein>
    <submittedName>
        <fullName evidence="3">Uncharacterized protein LOC103522534</fullName>
    </submittedName>
</protein>
<dbReference type="Gene3D" id="1.20.58.1480">
    <property type="match status" value="1"/>
</dbReference>
<evidence type="ECO:0000256" key="1">
    <source>
        <dbReference type="SAM" id="MobiDB-lite"/>
    </source>
</evidence>
<feature type="compositionally biased region" description="Polar residues" evidence="1">
    <location>
        <begin position="21"/>
        <end position="31"/>
    </location>
</feature>